<evidence type="ECO:0000313" key="8">
    <source>
        <dbReference type="Proteomes" id="UP001642540"/>
    </source>
</evidence>
<evidence type="ECO:0000256" key="5">
    <source>
        <dbReference type="SAM" id="MobiDB-lite"/>
    </source>
</evidence>
<keyword evidence="1 4" id="KW-0328">Glycosyltransferase</keyword>
<keyword evidence="8" id="KW-1185">Reference proteome</keyword>
<name>A0ABP1RUJ3_9HEXA</name>
<keyword evidence="2 4" id="KW-0808">Transferase</keyword>
<evidence type="ECO:0000256" key="2">
    <source>
        <dbReference type="ARBA" id="ARBA00022679"/>
    </source>
</evidence>
<dbReference type="InterPro" id="IPR050800">
    <property type="entry name" value="ARTD/PARP"/>
</dbReference>
<feature type="compositionally biased region" description="Polar residues" evidence="5">
    <location>
        <begin position="28"/>
        <end position="37"/>
    </location>
</feature>
<dbReference type="Pfam" id="PF00644">
    <property type="entry name" value="PARP"/>
    <property type="match status" value="2"/>
</dbReference>
<evidence type="ECO:0000256" key="3">
    <source>
        <dbReference type="ARBA" id="ARBA00023027"/>
    </source>
</evidence>
<dbReference type="SUPFAM" id="SSF56399">
    <property type="entry name" value="ADP-ribosylation"/>
    <property type="match status" value="2"/>
</dbReference>
<feature type="region of interest" description="Disordered" evidence="5">
    <location>
        <begin position="1"/>
        <end position="37"/>
    </location>
</feature>
<dbReference type="PANTHER" id="PTHR10459">
    <property type="entry name" value="DNA LIGASE"/>
    <property type="match status" value="1"/>
</dbReference>
<proteinExistence type="predicted"/>
<sequence>MDNERPSEDDIVSDEDNSSIGAHGFQNPPVQTSNFQLPQGNKSTIIQSITELAILGQFEPISAADVTYQMIEKYIHNSHGPPQGAGVKAHNIYKLAGNVNTDDELTSAPKLNPSSPKCVQGNENLLLWLKTTPTGIQKLAQGTDACIALYDRICRAYTEKPAYLKAPLHQIFILCEVSLGRKLKDRNGFRVWSKVGQIPPGFDTVKGMGNLCPDWKENYYEDSATFPCGPTVKHQVYKKYELNFNEYVVFERNRIKVRFAVEVELIPVAFNQLARVRGVNDSDHDEVLAGLGVGGNSTGQPQQRVHPLPSPPKKNLLDPAALQIMMQLPGANSASFPTCLYKAQIITPADEIYDYIKTYIRNGSVHNYKLKILNIIRIVRNNDVEFQHDPKMKGKKRKLLWHGTNDTFVAGILQTGFQIPTAKNQMFGTGIYFADRASKSANYCGDTKRGAVGYLLLCDVAIGKSYNSMNAKNNFTTVPTITTQSGAIRYFDSLKCTGANIPDPKENIDFYGTAIPLGKTIQNTKYTSYTVQYNEFIVYKSSQVKIKYLVKVQFT</sequence>
<evidence type="ECO:0000259" key="6">
    <source>
        <dbReference type="PROSITE" id="PS51059"/>
    </source>
</evidence>
<evidence type="ECO:0000256" key="1">
    <source>
        <dbReference type="ARBA" id="ARBA00022676"/>
    </source>
</evidence>
<dbReference type="EMBL" id="CAXLJM020000109">
    <property type="protein sequence ID" value="CAL8135941.1"/>
    <property type="molecule type" value="Genomic_DNA"/>
</dbReference>
<dbReference type="Gene3D" id="3.90.228.10">
    <property type="match status" value="2"/>
</dbReference>
<dbReference type="Proteomes" id="UP001642540">
    <property type="component" value="Unassembled WGS sequence"/>
</dbReference>
<dbReference type="EC" id="2.4.2.-" evidence="4"/>
<protein>
    <recommendedName>
        <fullName evidence="4">Poly [ADP-ribose] polymerase</fullName>
        <shortName evidence="4">PARP</shortName>
        <ecNumber evidence="4">2.4.2.-</ecNumber>
    </recommendedName>
</protein>
<keyword evidence="3 4" id="KW-0520">NAD</keyword>
<dbReference type="PROSITE" id="PS51059">
    <property type="entry name" value="PARP_CATALYTIC"/>
    <property type="match status" value="1"/>
</dbReference>
<accession>A0ABP1RUJ3</accession>
<reference evidence="7 8" key="1">
    <citation type="submission" date="2024-08" db="EMBL/GenBank/DDBJ databases">
        <authorList>
            <person name="Cucini C."/>
            <person name="Frati F."/>
        </authorList>
    </citation>
    <scope>NUCLEOTIDE SEQUENCE [LARGE SCALE GENOMIC DNA]</scope>
</reference>
<comment type="caution">
    <text evidence="7">The sequence shown here is derived from an EMBL/GenBank/DDBJ whole genome shotgun (WGS) entry which is preliminary data.</text>
</comment>
<organism evidence="7 8">
    <name type="scientific">Orchesella dallaii</name>
    <dbReference type="NCBI Taxonomy" id="48710"/>
    <lineage>
        <taxon>Eukaryota</taxon>
        <taxon>Metazoa</taxon>
        <taxon>Ecdysozoa</taxon>
        <taxon>Arthropoda</taxon>
        <taxon>Hexapoda</taxon>
        <taxon>Collembola</taxon>
        <taxon>Entomobryomorpha</taxon>
        <taxon>Entomobryoidea</taxon>
        <taxon>Orchesellidae</taxon>
        <taxon>Orchesellinae</taxon>
        <taxon>Orchesella</taxon>
    </lineage>
</organism>
<feature type="domain" description="PARP catalytic" evidence="6">
    <location>
        <begin position="330"/>
        <end position="555"/>
    </location>
</feature>
<dbReference type="PANTHER" id="PTHR10459:SF66">
    <property type="entry name" value="PROTEIN MONO-ADP-RIBOSYLTRANSFERASE PARP3"/>
    <property type="match status" value="1"/>
</dbReference>
<dbReference type="InterPro" id="IPR012317">
    <property type="entry name" value="Poly(ADP-ribose)pol_cat_dom"/>
</dbReference>
<gene>
    <name evidence="7" type="ORF">ODALV1_LOCUS26214</name>
</gene>
<evidence type="ECO:0000313" key="7">
    <source>
        <dbReference type="EMBL" id="CAL8135941.1"/>
    </source>
</evidence>
<evidence type="ECO:0000256" key="4">
    <source>
        <dbReference type="RuleBase" id="RU362114"/>
    </source>
</evidence>